<evidence type="ECO:0000256" key="3">
    <source>
        <dbReference type="ARBA" id="ARBA00022705"/>
    </source>
</evidence>
<evidence type="ECO:0000256" key="4">
    <source>
        <dbReference type="ARBA" id="ARBA00022722"/>
    </source>
</evidence>
<sequence length="334" mass="37934">MASYEEVYAKLVKDSQIKAYLAETNMTVKAKKEFLMYVIVQTLKRGSVVRAASTDFPQDYVVIDIESTGLDKNTDEVIQLSGIKYHNDKQIEQFDTLVHPKQQVSGFISNLTGISSQMLENTPEFHEVASNYRAFIGNYPIIGHNIISFDIPFLEEKGMTFSDNRLIDTFQLAKVKKLPTEKFSLPILKKYFDVHNRSHNSLNDCKTTAVVYQHLATDDLASELVKKHHKSIFEHQKVTVYGTFEGKSNSDMQQLVIKYGGQVMCKLDQEVDVFIDGESLNNSADAELSAEEKKAYRISKKYNHLKIINGEEMIKKLGKLESEPWQQVGNEATG</sequence>
<name>A0A0R2GY17_9LACO</name>
<gene>
    <name evidence="9" type="ORF">ADU70_0654</name>
    <name evidence="10" type="ORF">ADU72_2069</name>
</gene>
<dbReference type="GO" id="GO:0003676">
    <property type="term" value="F:nucleic acid binding"/>
    <property type="evidence" value="ECO:0007669"/>
    <property type="project" value="InterPro"/>
</dbReference>
<dbReference type="PROSITE" id="PS50172">
    <property type="entry name" value="BRCT"/>
    <property type="match status" value="1"/>
</dbReference>
<dbReference type="RefSeq" id="WP_046870581.1">
    <property type="nucleotide sequence ID" value="NZ_BAAAXI010000110.1"/>
</dbReference>
<dbReference type="InterPro" id="IPR001357">
    <property type="entry name" value="BRCT_dom"/>
</dbReference>
<feature type="domain" description="BRCT" evidence="8">
    <location>
        <begin position="228"/>
        <end position="311"/>
    </location>
</feature>
<proteinExistence type="predicted"/>
<dbReference type="GO" id="GO:0005829">
    <property type="term" value="C:cytosol"/>
    <property type="evidence" value="ECO:0007669"/>
    <property type="project" value="TreeGrafter"/>
</dbReference>
<dbReference type="FunFam" id="3.30.420.10:FF:000045">
    <property type="entry name" value="3'-5' exonuclease DinG"/>
    <property type="match status" value="1"/>
</dbReference>
<evidence type="ECO:0000313" key="10">
    <source>
        <dbReference type="EMBL" id="AMV67990.1"/>
    </source>
</evidence>
<dbReference type="GO" id="GO:0045004">
    <property type="term" value="P:DNA replication proofreading"/>
    <property type="evidence" value="ECO:0007669"/>
    <property type="project" value="TreeGrafter"/>
</dbReference>
<accession>A0A0R2GY17</accession>
<dbReference type="Proteomes" id="UP000076244">
    <property type="component" value="Chromosome"/>
</dbReference>
<dbReference type="SUPFAM" id="SSF53098">
    <property type="entry name" value="Ribonuclease H-like"/>
    <property type="match status" value="1"/>
</dbReference>
<dbReference type="InterPro" id="IPR012337">
    <property type="entry name" value="RNaseH-like_sf"/>
</dbReference>
<dbReference type="GO" id="GO:0003887">
    <property type="term" value="F:DNA-directed DNA polymerase activity"/>
    <property type="evidence" value="ECO:0007669"/>
    <property type="project" value="UniProtKB-KW"/>
</dbReference>
<keyword evidence="9" id="KW-0547">Nucleotide-binding</keyword>
<dbReference type="GO" id="GO:0004386">
    <property type="term" value="F:helicase activity"/>
    <property type="evidence" value="ECO:0007669"/>
    <property type="project" value="UniProtKB-KW"/>
</dbReference>
<keyword evidence="5" id="KW-0378">Hydrolase</keyword>
<keyword evidence="9" id="KW-0067">ATP-binding</keyword>
<evidence type="ECO:0000256" key="6">
    <source>
        <dbReference type="ARBA" id="ARBA00022932"/>
    </source>
</evidence>
<organism evidence="9 12">
    <name type="scientific">Pediococcus damnosus</name>
    <dbReference type="NCBI Taxonomy" id="51663"/>
    <lineage>
        <taxon>Bacteria</taxon>
        <taxon>Bacillati</taxon>
        <taxon>Bacillota</taxon>
        <taxon>Bacilli</taxon>
        <taxon>Lactobacillales</taxon>
        <taxon>Lactobacillaceae</taxon>
        <taxon>Pediococcus</taxon>
    </lineage>
</organism>
<evidence type="ECO:0000313" key="11">
    <source>
        <dbReference type="Proteomes" id="UP000076244"/>
    </source>
</evidence>
<keyword evidence="1" id="KW-0808">Transferase</keyword>
<protein>
    <recommendedName>
        <fullName evidence="7">DNA polymerase III polC-type</fullName>
    </recommendedName>
</protein>
<evidence type="ECO:0000256" key="1">
    <source>
        <dbReference type="ARBA" id="ARBA00022679"/>
    </source>
</evidence>
<evidence type="ECO:0000256" key="7">
    <source>
        <dbReference type="ARBA" id="ARBA00070925"/>
    </source>
</evidence>
<dbReference type="KEGG" id="pdm:ADU72_2069"/>
<evidence type="ECO:0000259" key="8">
    <source>
        <dbReference type="PROSITE" id="PS50172"/>
    </source>
</evidence>
<dbReference type="InterPro" id="IPR036420">
    <property type="entry name" value="BRCT_dom_sf"/>
</dbReference>
<dbReference type="InterPro" id="IPR036397">
    <property type="entry name" value="RNaseH_sf"/>
</dbReference>
<keyword evidence="4" id="KW-0540">Nuclease</keyword>
<evidence type="ECO:0000256" key="2">
    <source>
        <dbReference type="ARBA" id="ARBA00022695"/>
    </source>
</evidence>
<dbReference type="AlphaFoldDB" id="A0A0R2GY17"/>
<dbReference type="GO" id="GO:0008408">
    <property type="term" value="F:3'-5' exonuclease activity"/>
    <property type="evidence" value="ECO:0007669"/>
    <property type="project" value="TreeGrafter"/>
</dbReference>
<dbReference type="PANTHER" id="PTHR30231:SF41">
    <property type="entry name" value="DNA POLYMERASE III SUBUNIT EPSILON"/>
    <property type="match status" value="1"/>
</dbReference>
<dbReference type="OrthoDB" id="9776650at2"/>
<keyword evidence="11" id="KW-1185">Reference proteome</keyword>
<keyword evidence="6" id="KW-0239">DNA-directed DNA polymerase</keyword>
<dbReference type="SMART" id="SM00479">
    <property type="entry name" value="EXOIII"/>
    <property type="match status" value="1"/>
</dbReference>
<reference evidence="11 12" key="1">
    <citation type="journal article" date="2016" name="PLoS ONE">
        <title>The Identification of Novel Diagnostic Marker Genes for the Detection of Beer Spoiling Pediococcus damnosus Strains Using the BlAst Diagnostic Gene findEr.</title>
        <authorList>
            <person name="Behr J."/>
            <person name="Geissler A.J."/>
            <person name="Schmid J."/>
            <person name="Zehe A."/>
            <person name="Vogel R.F."/>
        </authorList>
    </citation>
    <scope>NUCLEOTIDE SEQUENCE [LARGE SCALE GENOMIC DNA]</scope>
    <source>
        <strain evidence="9 12">TMW 2.1533</strain>
        <strain evidence="10 11">TMW 2.1535</strain>
    </source>
</reference>
<dbReference type="EMBL" id="CP012275">
    <property type="protein sequence ID" value="AMV62154.1"/>
    <property type="molecule type" value="Genomic_DNA"/>
</dbReference>
<dbReference type="Gene3D" id="3.30.420.10">
    <property type="entry name" value="Ribonuclease H-like superfamily/Ribonuclease H"/>
    <property type="match status" value="1"/>
</dbReference>
<dbReference type="PANTHER" id="PTHR30231">
    <property type="entry name" value="DNA POLYMERASE III SUBUNIT EPSILON"/>
    <property type="match status" value="1"/>
</dbReference>
<evidence type="ECO:0000313" key="9">
    <source>
        <dbReference type="EMBL" id="AMV62154.1"/>
    </source>
</evidence>
<dbReference type="Pfam" id="PF00929">
    <property type="entry name" value="RNase_T"/>
    <property type="match status" value="1"/>
</dbReference>
<dbReference type="Proteomes" id="UP000076405">
    <property type="component" value="Chromosome"/>
</dbReference>
<keyword evidence="9" id="KW-0347">Helicase</keyword>
<dbReference type="Gene3D" id="3.40.50.10190">
    <property type="entry name" value="BRCT domain"/>
    <property type="match status" value="1"/>
</dbReference>
<evidence type="ECO:0000256" key="5">
    <source>
        <dbReference type="ARBA" id="ARBA00022839"/>
    </source>
</evidence>
<evidence type="ECO:0000313" key="12">
    <source>
        <dbReference type="Proteomes" id="UP000076405"/>
    </source>
</evidence>
<dbReference type="InterPro" id="IPR013520">
    <property type="entry name" value="Ribonucl_H"/>
</dbReference>
<dbReference type="CDD" id="cd06127">
    <property type="entry name" value="DEDDh"/>
    <property type="match status" value="1"/>
</dbReference>
<keyword evidence="3" id="KW-0235">DNA replication</keyword>
<keyword evidence="2" id="KW-0548">Nucleotidyltransferase</keyword>
<keyword evidence="5" id="KW-0269">Exonuclease</keyword>
<dbReference type="EMBL" id="CP012288">
    <property type="protein sequence ID" value="AMV67990.1"/>
    <property type="molecule type" value="Genomic_DNA"/>
</dbReference>